<evidence type="ECO:0000259" key="4">
    <source>
        <dbReference type="PROSITE" id="PS50195"/>
    </source>
</evidence>
<dbReference type="InterPro" id="IPR044926">
    <property type="entry name" value="RGS_subdomain_2"/>
</dbReference>
<dbReference type="SUPFAM" id="SSF48097">
    <property type="entry name" value="Regulator of G-protein signaling, RGS"/>
    <property type="match status" value="1"/>
</dbReference>
<feature type="chain" id="PRO_5042245589" evidence="2">
    <location>
        <begin position="18"/>
        <end position="963"/>
    </location>
</feature>
<dbReference type="RefSeq" id="XP_060120560.1">
    <property type="nucleotide sequence ID" value="XM_060264577.1"/>
</dbReference>
<dbReference type="EMBL" id="CP119958">
    <property type="protein sequence ID" value="WFD37663.1"/>
    <property type="molecule type" value="Genomic_DNA"/>
</dbReference>
<dbReference type="Gene3D" id="3.30.1520.10">
    <property type="entry name" value="Phox-like domain"/>
    <property type="match status" value="1"/>
</dbReference>
<dbReference type="PANTHER" id="PTHR22775">
    <property type="entry name" value="SORTING NEXIN"/>
    <property type="match status" value="1"/>
</dbReference>
<dbReference type="InterPro" id="IPR016137">
    <property type="entry name" value="RGS"/>
</dbReference>
<dbReference type="Pfam" id="PF02194">
    <property type="entry name" value="PXA"/>
    <property type="match status" value="1"/>
</dbReference>
<dbReference type="Gene3D" id="1.10.167.10">
    <property type="entry name" value="Regulator of G-protein Signalling 4, domain 2"/>
    <property type="match status" value="1"/>
</dbReference>
<sequence>MWFALFLALVLVPWIWSATKALGVAAVVGLIALWNAELVQLPGGTRPLRPLVLDASPAPKAQWCEGVPQRVLDFARLIVRDFIATWYTVLVHERKGEEDTVFPDTITTLLAHTLTSALDRLRSIDVTALVMLRVVPVLKEHLELYERAESVMYGNSQLASDAGYDELFLAAKYNDGKLHPAVGNVASMDTRESERAHLRLLAAQILDACLPPGPELGATGRVFVREILACAVLHPVIGLLSEPDWINQLISRKATATMQEQERVERLREALDDRRSLDQFLSHSEETPAAKRSHGVQSQRKRRAGVSTSRNQKRVTGAKFHAEKFEEFLAQIESTTSIMEARHMRTSIVLQIQRTNKRMSLHPERTDGHTKEYLHMLRQALTLVDEHIVALSKTRTEAAPQIQLRTPDMDKGGRADASLKDMLTNPSSLSYFMEFMERRGRALFVHFWVTVNSFKNPLEEADLDMAEVVGPSALASSDNEHEVDEQRSAEARSLKETMQILLHQFYDSPLLEVRAKYIDVARRFVDTLDAERATQDQIHMVRQSALLAQHDALQLMLENDWESFLSSNLYIQAMDQLANESAFQVVDAAHPDQDPDEQMDADLLGDLETRSRDSSPDGVRAERPAMPKDDRIPLRYGFLMGGGDGSKSDSLFGQRKPLFDHDPLFNDDAQGWTSDYGTGPAMQSLAETEETSPDLYPVDIDPIWPEPEEPLAKTMPDKKDRYRIAGERLLELEQIAERLQKHEELLVMLTHKAELSGANSGELRLLSVSSRSVQRDLRAATWEIQYLEQLRRECRHFFDARNAIVHATIRETEIHLDEDQRQYILYHILVRVHKEDAEEETWVVLRRYSEFRTLHQCLKRKFRQVWPLESIFPGKKLVGSMSSAFVEQRRAALERYLQAVMEIQDVRLSHELRAFLSDTPDLGDGLSDANATTLIERVLEGVTGFADNLDDWVGGLRPPMEFA</sequence>
<evidence type="ECO:0000259" key="5">
    <source>
        <dbReference type="PROSITE" id="PS51207"/>
    </source>
</evidence>
<dbReference type="PROSITE" id="PS50195">
    <property type="entry name" value="PX"/>
    <property type="match status" value="1"/>
</dbReference>
<proteinExistence type="predicted"/>
<dbReference type="GeneID" id="85224259"/>
<evidence type="ECO:0000313" key="6">
    <source>
        <dbReference type="EMBL" id="WFD37663.1"/>
    </source>
</evidence>
<dbReference type="InterPro" id="IPR001683">
    <property type="entry name" value="PX_dom"/>
</dbReference>
<keyword evidence="7" id="KW-1185">Reference proteome</keyword>
<organism evidence="6 7">
    <name type="scientific">Malassezia japonica</name>
    <dbReference type="NCBI Taxonomy" id="223818"/>
    <lineage>
        <taxon>Eukaryota</taxon>
        <taxon>Fungi</taxon>
        <taxon>Dikarya</taxon>
        <taxon>Basidiomycota</taxon>
        <taxon>Ustilaginomycotina</taxon>
        <taxon>Malasseziomycetes</taxon>
        <taxon>Malasseziales</taxon>
        <taxon>Malasseziaceae</taxon>
        <taxon>Malassezia</taxon>
    </lineage>
</organism>
<dbReference type="AlphaFoldDB" id="A0AAF0J8V5"/>
<feature type="region of interest" description="Disordered" evidence="1">
    <location>
        <begin position="607"/>
        <end position="626"/>
    </location>
</feature>
<dbReference type="Proteomes" id="UP001217754">
    <property type="component" value="Chromosome 1"/>
</dbReference>
<feature type="signal peptide" evidence="2">
    <location>
        <begin position="1"/>
        <end position="17"/>
    </location>
</feature>
<dbReference type="SUPFAM" id="SSF64268">
    <property type="entry name" value="PX domain"/>
    <property type="match status" value="1"/>
</dbReference>
<accession>A0AAF0J8V5</accession>
<dbReference type="GO" id="GO:0035091">
    <property type="term" value="F:phosphatidylinositol binding"/>
    <property type="evidence" value="ECO:0007669"/>
    <property type="project" value="InterPro"/>
</dbReference>
<dbReference type="SMART" id="SM00313">
    <property type="entry name" value="PXA"/>
    <property type="match status" value="1"/>
</dbReference>
<gene>
    <name evidence="6" type="primary">TRM8_1</name>
    <name evidence="6" type="ORF">MJAP1_000610</name>
</gene>
<name>A0AAF0J8V5_9BASI</name>
<dbReference type="InterPro" id="IPR036305">
    <property type="entry name" value="RGS_sf"/>
</dbReference>
<dbReference type="PROSITE" id="PS50132">
    <property type="entry name" value="RGS"/>
    <property type="match status" value="1"/>
</dbReference>
<dbReference type="InterPro" id="IPR003114">
    <property type="entry name" value="Phox_assoc"/>
</dbReference>
<evidence type="ECO:0000259" key="3">
    <source>
        <dbReference type="PROSITE" id="PS50132"/>
    </source>
</evidence>
<evidence type="ECO:0000313" key="7">
    <source>
        <dbReference type="Proteomes" id="UP001217754"/>
    </source>
</evidence>
<feature type="compositionally biased region" description="Basic and acidic residues" evidence="1">
    <location>
        <begin position="280"/>
        <end position="289"/>
    </location>
</feature>
<evidence type="ECO:0000256" key="2">
    <source>
        <dbReference type="SAM" id="SignalP"/>
    </source>
</evidence>
<evidence type="ECO:0000256" key="1">
    <source>
        <dbReference type="SAM" id="MobiDB-lite"/>
    </source>
</evidence>
<feature type="compositionally biased region" description="Basic residues" evidence="1">
    <location>
        <begin position="291"/>
        <end position="304"/>
    </location>
</feature>
<dbReference type="PANTHER" id="PTHR22775:SF3">
    <property type="entry name" value="SORTING NEXIN-13"/>
    <property type="match status" value="1"/>
</dbReference>
<feature type="domain" description="PX" evidence="4">
    <location>
        <begin position="804"/>
        <end position="923"/>
    </location>
</feature>
<dbReference type="InterPro" id="IPR036871">
    <property type="entry name" value="PX_dom_sf"/>
</dbReference>
<protein>
    <submittedName>
        <fullName evidence="6">tRNA (Guanine-N(7)-)-methyltransferase (tRNA(m7G46)-methyltransferase)</fullName>
    </submittedName>
</protein>
<dbReference type="PROSITE" id="PS51207">
    <property type="entry name" value="PXA"/>
    <property type="match status" value="1"/>
</dbReference>
<feature type="domain" description="RGS" evidence="3">
    <location>
        <begin position="418"/>
        <end position="574"/>
    </location>
</feature>
<dbReference type="SMART" id="SM00315">
    <property type="entry name" value="RGS"/>
    <property type="match status" value="1"/>
</dbReference>
<dbReference type="SMART" id="SM00312">
    <property type="entry name" value="PX"/>
    <property type="match status" value="1"/>
</dbReference>
<keyword evidence="2" id="KW-0732">Signal</keyword>
<reference evidence="6" key="1">
    <citation type="submission" date="2023-03" db="EMBL/GenBank/DDBJ databases">
        <title>Mating type loci evolution in Malassezia.</title>
        <authorList>
            <person name="Coelho M.A."/>
        </authorList>
    </citation>
    <scope>NUCLEOTIDE SEQUENCE</scope>
    <source>
        <strain evidence="6">CBS 9431</strain>
    </source>
</reference>
<feature type="region of interest" description="Disordered" evidence="1">
    <location>
        <begin position="280"/>
        <end position="315"/>
    </location>
</feature>
<dbReference type="Pfam" id="PF00787">
    <property type="entry name" value="PX"/>
    <property type="match status" value="1"/>
</dbReference>
<feature type="domain" description="PXA" evidence="5">
    <location>
        <begin position="56"/>
        <end position="259"/>
    </location>
</feature>